<dbReference type="PANTHER" id="PTHR10766:SF176">
    <property type="entry name" value="TRANSMEMBRANE 9 SUPERFAMILY MEMBER"/>
    <property type="match status" value="1"/>
</dbReference>
<evidence type="ECO:0000313" key="8">
    <source>
        <dbReference type="EMBL" id="CAF1168859.1"/>
    </source>
</evidence>
<comment type="similarity">
    <text evidence="2 7">Belongs to the nonaspanin (TM9SF) (TC 9.A.2) family.</text>
</comment>
<proteinExistence type="inferred from homology"/>
<dbReference type="Proteomes" id="UP000663864">
    <property type="component" value="Unassembled WGS sequence"/>
</dbReference>
<feature type="transmembrane region" description="Helical" evidence="7">
    <location>
        <begin position="440"/>
        <end position="462"/>
    </location>
</feature>
<evidence type="ECO:0000313" key="9">
    <source>
        <dbReference type="Proteomes" id="UP000663864"/>
    </source>
</evidence>
<evidence type="ECO:0000256" key="7">
    <source>
        <dbReference type="RuleBase" id="RU363079"/>
    </source>
</evidence>
<dbReference type="InterPro" id="IPR004240">
    <property type="entry name" value="EMP70"/>
</dbReference>
<evidence type="ECO:0000256" key="2">
    <source>
        <dbReference type="ARBA" id="ARBA00005227"/>
    </source>
</evidence>
<keyword evidence="5 7" id="KW-1133">Transmembrane helix</keyword>
<feature type="transmembrane region" description="Helical" evidence="7">
    <location>
        <begin position="572"/>
        <end position="596"/>
    </location>
</feature>
<feature type="transmembrane region" description="Helical" evidence="7">
    <location>
        <begin position="660"/>
        <end position="682"/>
    </location>
</feature>
<dbReference type="Pfam" id="PF02990">
    <property type="entry name" value="EMP70"/>
    <property type="match status" value="1"/>
</dbReference>
<evidence type="ECO:0000256" key="6">
    <source>
        <dbReference type="ARBA" id="ARBA00023136"/>
    </source>
</evidence>
<reference evidence="8" key="1">
    <citation type="submission" date="2021-02" db="EMBL/GenBank/DDBJ databases">
        <authorList>
            <person name="Nowell W R."/>
        </authorList>
    </citation>
    <scope>NUCLEOTIDE SEQUENCE</scope>
</reference>
<comment type="caution">
    <text evidence="8">The sequence shown here is derived from an EMBL/GenBank/DDBJ whole genome shotgun (WGS) entry which is preliminary data.</text>
</comment>
<dbReference type="GO" id="GO:0072657">
    <property type="term" value="P:protein localization to membrane"/>
    <property type="evidence" value="ECO:0007669"/>
    <property type="project" value="TreeGrafter"/>
</dbReference>
<keyword evidence="6 7" id="KW-0472">Membrane</keyword>
<feature type="transmembrane region" description="Helical" evidence="7">
    <location>
        <begin position="732"/>
        <end position="751"/>
    </location>
</feature>
<dbReference type="EMBL" id="CAJNOT010001235">
    <property type="protein sequence ID" value="CAF1168859.1"/>
    <property type="molecule type" value="Genomic_DNA"/>
</dbReference>
<evidence type="ECO:0000256" key="4">
    <source>
        <dbReference type="ARBA" id="ARBA00022729"/>
    </source>
</evidence>
<accession>A0A814U223</accession>
<dbReference type="GO" id="GO:0016020">
    <property type="term" value="C:membrane"/>
    <property type="evidence" value="ECO:0007669"/>
    <property type="project" value="UniProtKB-SubCell"/>
</dbReference>
<protein>
    <recommendedName>
        <fullName evidence="7">Transmembrane 9 superfamily member</fullName>
    </recommendedName>
</protein>
<comment type="subcellular location">
    <subcellularLocation>
        <location evidence="1">Membrane</location>
        <topology evidence="1">Multi-pass membrane protein</topology>
    </subcellularLocation>
</comment>
<dbReference type="Pfam" id="PF14388">
    <property type="entry name" value="DUF4419"/>
    <property type="match status" value="1"/>
</dbReference>
<feature type="transmembrane region" description="Helical" evidence="7">
    <location>
        <begin position="694"/>
        <end position="720"/>
    </location>
</feature>
<feature type="transmembrane region" description="Helical" evidence="7">
    <location>
        <begin position="608"/>
        <end position="632"/>
    </location>
</feature>
<evidence type="ECO:0000256" key="5">
    <source>
        <dbReference type="ARBA" id="ARBA00022989"/>
    </source>
</evidence>
<sequence>MYTVTNGPCTRLNSTNAVLKAFLLAYNNHQDLVLSPDDMWFIVCLQYAKYVNDHAEQLRSLFVEHSEGKKVLCVMELAFLSDENDLCTALNVLPGVIYDELYSVCGDQTPFYATVKRWAKWFREGRDEVEDGARPGRSVTETTSENIENIINMAIRNSNFFLLILLLSSSINAFNLPGLAPNEYCRFPLPGLKCKTQVEVYVNRLNSFESVLSHEYSYFPFCTVNDEPSPIENLGQVLIGERIQPSPYKFDFLTNYYCRYVCTKKFTSTDTNQQEMLKRLMKGIILNYQQEWKLDNIPIMLCYRNSENKEFCSRSFPIGCYVNKSDQTKKSCNIRDEKNDTFYIFNHLDFEITYHNELGETLGSTFGKDSSRIISAKIQVNSLNSNRCDRAAAPVTFQSTSKDIEIPFTYSVTIIKTSDIHWASRWDYILKSLPQTRIQWFSILNSLVIVLFLSGLVAIILLRTLCKNNPRCIQMVGTGTEKEQFGWKQIDGDVFRPPQKDILFSTLVGNGVQIAMTFLITLVFAALDFLSPEKPGALLTCFILCYVLLGIPAGYTSARLYKMFGGTNWQKIALTTAITCPSLIFVILFVLNLVLWENVSSTAIPCTTFVALLALWFCISTPLVFIGAYLGFKRPVYKNPIPINQIPREIPKQPLYTKPLLSILVSGILPFGCIFIQLFFILNSIWAHQYYHYFGFLLIVYIILIITCSETTILLCYFHLCTEDYNWWWRSFLTSGSTAVYFFLYSGYYFATKLKISDGVSTFLYFGYTLMLTFILFLFTGAIGFLACFWFVRKIYSVIKWDYVKQVAINDISNYFK</sequence>
<feature type="transmembrane region" description="Helical" evidence="7">
    <location>
        <begin position="763"/>
        <end position="792"/>
    </location>
</feature>
<name>A0A814U223_9BILA</name>
<dbReference type="InterPro" id="IPR025533">
    <property type="entry name" value="DUF4419"/>
</dbReference>
<feature type="transmembrane region" description="Helical" evidence="7">
    <location>
        <begin position="502"/>
        <end position="525"/>
    </location>
</feature>
<dbReference type="PANTHER" id="PTHR10766">
    <property type="entry name" value="TRANSMEMBRANE 9 SUPERFAMILY PROTEIN"/>
    <property type="match status" value="1"/>
</dbReference>
<organism evidence="8 9">
    <name type="scientific">Rotaria sordida</name>
    <dbReference type="NCBI Taxonomy" id="392033"/>
    <lineage>
        <taxon>Eukaryota</taxon>
        <taxon>Metazoa</taxon>
        <taxon>Spiralia</taxon>
        <taxon>Gnathifera</taxon>
        <taxon>Rotifera</taxon>
        <taxon>Eurotatoria</taxon>
        <taxon>Bdelloidea</taxon>
        <taxon>Philodinida</taxon>
        <taxon>Philodinidae</taxon>
        <taxon>Rotaria</taxon>
    </lineage>
</organism>
<keyword evidence="4" id="KW-0732">Signal</keyword>
<evidence type="ECO:0000256" key="3">
    <source>
        <dbReference type="ARBA" id="ARBA00022692"/>
    </source>
</evidence>
<feature type="transmembrane region" description="Helical" evidence="7">
    <location>
        <begin position="537"/>
        <end position="560"/>
    </location>
</feature>
<evidence type="ECO:0000256" key="1">
    <source>
        <dbReference type="ARBA" id="ARBA00004141"/>
    </source>
</evidence>
<gene>
    <name evidence="8" type="ORF">ZHD862_LOCUS21101</name>
</gene>
<dbReference type="AlphaFoldDB" id="A0A814U223"/>
<keyword evidence="3 7" id="KW-0812">Transmembrane</keyword>